<protein>
    <submittedName>
        <fullName evidence="8">DsbA family protein</fullName>
    </submittedName>
</protein>
<keyword evidence="2" id="KW-0732">Signal</keyword>
<organism evidence="8 9">
    <name type="scientific">Nocardia vinacea</name>
    <dbReference type="NCBI Taxonomy" id="96468"/>
    <lineage>
        <taxon>Bacteria</taxon>
        <taxon>Bacillati</taxon>
        <taxon>Actinomycetota</taxon>
        <taxon>Actinomycetes</taxon>
        <taxon>Mycobacteriales</taxon>
        <taxon>Nocardiaceae</taxon>
        <taxon>Nocardia</taxon>
    </lineage>
</organism>
<dbReference type="RefSeq" id="WP_327096274.1">
    <property type="nucleotide sequence ID" value="NZ_CP109149.1"/>
</dbReference>
<keyword evidence="4" id="KW-1015">Disulfide bond</keyword>
<dbReference type="InterPro" id="IPR036249">
    <property type="entry name" value="Thioredoxin-like_sf"/>
</dbReference>
<evidence type="ECO:0000256" key="4">
    <source>
        <dbReference type="ARBA" id="ARBA00023157"/>
    </source>
</evidence>
<dbReference type="Proteomes" id="UP001432062">
    <property type="component" value="Chromosome"/>
</dbReference>
<keyword evidence="9" id="KW-1185">Reference proteome</keyword>
<keyword evidence="5" id="KW-0676">Redox-active center</keyword>
<accession>A0ABZ1YMP3</accession>
<dbReference type="EMBL" id="CP109441">
    <property type="protein sequence ID" value="WUV43024.1"/>
    <property type="molecule type" value="Genomic_DNA"/>
</dbReference>
<evidence type="ECO:0000259" key="7">
    <source>
        <dbReference type="Pfam" id="PF13462"/>
    </source>
</evidence>
<evidence type="ECO:0000256" key="6">
    <source>
        <dbReference type="SAM" id="Phobius"/>
    </source>
</evidence>
<keyword evidence="6" id="KW-0812">Transmembrane</keyword>
<gene>
    <name evidence="8" type="ORF">OG563_27760</name>
</gene>
<keyword evidence="3" id="KW-0560">Oxidoreductase</keyword>
<feature type="domain" description="Thioredoxin-like fold" evidence="7">
    <location>
        <begin position="73"/>
        <end position="242"/>
    </location>
</feature>
<evidence type="ECO:0000313" key="8">
    <source>
        <dbReference type="EMBL" id="WUV43024.1"/>
    </source>
</evidence>
<keyword evidence="6" id="KW-1133">Transmembrane helix</keyword>
<dbReference type="PANTHER" id="PTHR13887">
    <property type="entry name" value="GLUTATHIONE S-TRANSFERASE KAPPA"/>
    <property type="match status" value="1"/>
</dbReference>
<dbReference type="InterPro" id="IPR012336">
    <property type="entry name" value="Thioredoxin-like_fold"/>
</dbReference>
<dbReference type="SUPFAM" id="SSF52833">
    <property type="entry name" value="Thioredoxin-like"/>
    <property type="match status" value="1"/>
</dbReference>
<name>A0ABZ1YMP3_9NOCA</name>
<evidence type="ECO:0000256" key="1">
    <source>
        <dbReference type="ARBA" id="ARBA00005791"/>
    </source>
</evidence>
<comment type="similarity">
    <text evidence="1">Belongs to the thioredoxin family. DsbA subfamily.</text>
</comment>
<evidence type="ECO:0000313" key="9">
    <source>
        <dbReference type="Proteomes" id="UP001432062"/>
    </source>
</evidence>
<evidence type="ECO:0000256" key="2">
    <source>
        <dbReference type="ARBA" id="ARBA00022729"/>
    </source>
</evidence>
<dbReference type="Gene3D" id="3.40.30.10">
    <property type="entry name" value="Glutaredoxin"/>
    <property type="match status" value="1"/>
</dbReference>
<evidence type="ECO:0000256" key="3">
    <source>
        <dbReference type="ARBA" id="ARBA00023002"/>
    </source>
</evidence>
<proteinExistence type="inferred from homology"/>
<feature type="transmembrane region" description="Helical" evidence="6">
    <location>
        <begin position="20"/>
        <end position="43"/>
    </location>
</feature>
<dbReference type="PANTHER" id="PTHR13887:SF14">
    <property type="entry name" value="DISULFIDE BOND FORMATION PROTEIN D"/>
    <property type="match status" value="1"/>
</dbReference>
<evidence type="ECO:0000256" key="5">
    <source>
        <dbReference type="ARBA" id="ARBA00023284"/>
    </source>
</evidence>
<keyword evidence="6" id="KW-0472">Membrane</keyword>
<dbReference type="Pfam" id="PF13462">
    <property type="entry name" value="Thioredoxin_4"/>
    <property type="match status" value="1"/>
</dbReference>
<sequence length="246" mass="25249">MSTPQGGWSGPPSASRSTNPAVVILVAVAALLAVVVGVVGVVVMQKSNVISGAAAAAGASSGTTPAGVTATGAVRVGDSNAKVVVRVVADLQCPACKSFEKRNAKTLEDAAKNGTAIIEYDVISFLDRASSTQYSSRAANASYCVAGQDHSKYQGWFAAMFEQQPAEGGSGLPDSKLVEIAKNAGYTDPSVAQCITDRKYDTYLRDKTDQVLNGDVNATPTVFVNGEKLDSSQLSNGLDAAIAAAR</sequence>
<reference evidence="8" key="1">
    <citation type="submission" date="2022-10" db="EMBL/GenBank/DDBJ databases">
        <title>The complete genomes of actinobacterial strains from the NBC collection.</title>
        <authorList>
            <person name="Joergensen T.S."/>
            <person name="Alvarez Arevalo M."/>
            <person name="Sterndorff E.B."/>
            <person name="Faurdal D."/>
            <person name="Vuksanovic O."/>
            <person name="Mourched A.-S."/>
            <person name="Charusanti P."/>
            <person name="Shaw S."/>
            <person name="Blin K."/>
            <person name="Weber T."/>
        </authorList>
    </citation>
    <scope>NUCLEOTIDE SEQUENCE</scope>
    <source>
        <strain evidence="8">NBC_01482</strain>
    </source>
</reference>